<dbReference type="Pfam" id="PF12256">
    <property type="entry name" value="TcdB_toxin_midN"/>
    <property type="match status" value="1"/>
</dbReference>
<dbReference type="InterPro" id="IPR022385">
    <property type="entry name" value="Rhs_assc_core"/>
</dbReference>
<evidence type="ECO:0000259" key="5">
    <source>
        <dbReference type="Pfam" id="PF12256"/>
    </source>
</evidence>
<keyword evidence="6" id="KW-0456">Lyase</keyword>
<dbReference type="Gene3D" id="2.180.10.10">
    <property type="entry name" value="RHS repeat-associated core"/>
    <property type="match status" value="2"/>
</dbReference>
<dbReference type="InterPro" id="IPR006530">
    <property type="entry name" value="YD"/>
</dbReference>
<sequence>MKNALLKKLLGLSLLAAGTGVSIYGTTSIFNPNPGRTLREAVARTRHYPATTREGLIGTTGDVPVDNPTDNVFHVALREPLRGDDKVYLVYELSGVADHTAVSRSVNDRLAVGGYLVSKRKGWALQREKLAADWLKAGDNVIRFSVPGGARHSYRVRNLALEVEQAAAPAAEPALVVNQPQGHPYYQNQAYVKGFVSGAGSEAAQVLVDGQKVRVFQGEFEGIVRRNPQGASAAWRVTVQAVYPDGRKVSEEVEFATRQAAHYAYPLEKAVSTARQGFAPHQAASIGLKGTALDATAGSLRAATTLSVTALREVDIPALDAGMVNVTRYSAGFRYLPHGTQFAREARLKVAYDEQKIPEGYTAQDIKTYFFDEQTHHWVPLPTDTVLAGQATVVSRTTHFTDMINAIIKVPESPEVAAYNSNSIKGIKAANPTAAVNLLAPPQATHTGKASTGYPLNLPAGRNGMQPQLGINYNSGGGNGWLGLNWNLQTPAVTIDTRWGVPRYDGSKETETYTLNGEQLAPVAHRGALQDRSSNKQFYPRVEGAFNRIIRRGSGPKNYWWEVTDKSGVKYCYGGTTASGLDDKAVLTDDQGNVAYWALVETRDLDGNFVRYHYDKVADAGIAGGTVPGYQLYVDKITYTGYGSTEGKYAVLFTRDRDLNEPRRKDVAISANLGFKLVTADLLRKVDVQFEGQPVRSYALQYREGAFYKTLLSSISEYDAGGKLFNTHTFDYYDDVHAAKGYKPFTAAQPWTARRDSINGGFINPINAFGDEASALSGTKSKDFSVGVAVTVGFDPNVATKSFSVGGNVGYSQSASEGLLSLIDINGDALPDKVFVKNNGMSYRANLSKPGGIPAFSDTLRSISGNINAFHKEKSKTVSGGVEAHGPAPLTVFAGAGLSTTTSTTTVYFAEVNGDLLTDVVVNGKVYFNHLDSGGNVVFTASSGDTPSPINPGGNVAADILKVDPAEKEKAIDQNPLHDVVRLWRAPYSGTVAVTAPVQLLKSNDPARGESPADGVRVTIQHKGSEIWSTTIGPDDYAVHTPTGVSSLTVQRGDQLYFRVQSVENGSFDQVQWSPVIRYLGQDENLVDANGKNLYRFAAAEDFLLSANQVVTTPIKGRVKIGDTFRKPVTTDDVEASIVKLVKVGDNLVETVVEKRTYAWHQEVNEPITLEADVEAFESYAFRVKSATNIDWNAVGWTPRLYYTASYDASYPKVTDAQGNPLIDAYAVPECSVFARALRESKPWTVPAAASTGTLSVSPDLSFTSPTLSGQVTFTVKKQDTLLLKQTLPVLNGAASGGPFVIPAITGGNLYFEFHLAGKELARALHAGEVTVAAGDSTWQAPAGVHAVLDDNNNDEDVIFGPLYRGWGHFAYNGNRDRAARPINEAELKISEAMKKAKDGYKDPGAVQDGTELENDQTYNPRKELFIMLLPLAKEAAWTGADKYTYVGASTISSSRMGDDDLSAAEALPGGSGARAVNKISKSSARSFSAGGSFAGIGGSYGKSIGESRLVIDFMDMNGDRYPDIVTDERIQYTNAAGGLSDQYTDHGAGVNHLTKSESDGVTLSGSFPTSEYEGKPYNPKKVTVSVGNGQSSAGLSGNFAKGSNAAEYSYADINGDALPDRVYKGGQVALNLGYRFAPAEQWGYAEIQSGDSRSFGAGLGVSLVNGSISAGIGLSRSDNHNRKALQDVNGDGLADEVVEGNPVRVRLNTGNGFGESIPWAGALRVSESSSASESVNAAFTVGVYFPIINIKICFNPSTSLGQGMSRDLAKLGDVNGDGYPDYLVSDQDDKLTVAVSTIGRTNLLKRVQRPLGASFALDYQRHGNTYEMPVDVWALSQVVVRDGFEGDGVDSMRTTFAYEDGYYDRHEREFYGFGKVTTRLHDTGQADPGNVYSSVAETFSNDNYFTKGLPLSETMQDGEGRKYSRKEHKYALRDVVAGAVVFPALIQTAEQFYEGQPDPGKQTRVGFGYDRYGNMTTLTDEGDLDSKDDDLHAAVAYHYLEDNYIVGTPKSIVVTGSGKTYRKRECDIDDTGNVKQIRQFLESGEASRFDLDYDGYGNLTKVTRPANHKGERLSLEYTYDKTVHTYVESTVNSYNYVSKAAYDFRFGALLSTTDLNNNETRYQLDNLGRVTRITGPYELKAGAPYTILFEYYPAATVPWALTKHYDPANPANPLETSTFVDGLGRVLQTKKDAALYQGDNALDKEQMLVSGRVLFDAFGRTTHAYYPITENTGTAGVFNKGFDAVKPTLSTYDVLDRTLSVTLPDGAATQTAYGFAPDRKGVQQFSTRTTDANGTVTEQFTDTRDRVTAVKNYTSDGDVWTSFAYNAVGEQLEATDDQGHTTASVYDWLGRRVRRTHPDAGETTYAYDLAGNLTSLQTANLKSSGGAVAYAYEFERLLTVTYPENPENNVRYTYGQAGATDNRAGRVVLQEDASGAQEFFYGPLGEVLRNVRTVVIPKHDAQTYTTQWVYDTWNRLTSMTYADGEVVTYTYNAGGLLRGMTGKKGTRNYNYVRQLGYDKFEQRVFLAYGNGTKTTYAYEPDRRRLQQMTARTAANRVMMNNAYGYDKVNNILSLKNTAPVPPSNLMGGPGEYGYQYDDLYRLTNATGYFRGATEQHRYAMQMNYNSVGGLTRKHQKHERSGGTGGSWVEQHKTTYQQAYDYSDEQPHAPVHVGKQAYTYDANGNQTGWTHDVSGQRRKIFWDEENRIRAIMDNGATYHYVYDAQGERVLKGHSSGQAVYANNQHKSGSGNMGNYTVYVNPYLVLRSGGYTKHYYIESQRIVSKLGSGWDNNGKGPIAAPKAGGTGVNYAAKTQQVVDGLVRNLKNLGIDGAVMTAVKSNKVPPGQMAGTAGAGTAETFQYYFHPDHLGSTSYVTDVGGEVYQHLEYFAFGETFVEEHSNTHRTPYLFNGKELDDETGLYYYGARYYDPRTSIFQSIDPLAEKYPAWNPYCYALNNPVKLIDPDGREPDEPWYTRASAWVGNVLKGTDAGSNQRYGLYKMKGSTTGGDTRFGIQDNAAGRVKNGKPVGAPVIRFDVADKRTPYPHINVNPELTGKPDPHYKIPGGKGTLKTLEVAGKTLNTVGKVAKPVAIATDAVRIVDAVRADGGQVGNQTIKTTASVAGGWVGAAAGAAAGAKGGALAGGAIGAWFGGVGAVPGAAVGGFLGGLGGGIYGSFKGAEWSEKAADALLKPEQ</sequence>
<dbReference type="GO" id="GO:0005737">
    <property type="term" value="C:cytoplasm"/>
    <property type="evidence" value="ECO:0007669"/>
    <property type="project" value="InterPro"/>
</dbReference>
<dbReference type="PANTHER" id="PTHR32305">
    <property type="match status" value="1"/>
</dbReference>
<accession>A0A6J4HI75</accession>
<dbReference type="NCBIfam" id="TIGR01643">
    <property type="entry name" value="YD_repeat_2x"/>
    <property type="match status" value="1"/>
</dbReference>
<dbReference type="EMBL" id="CADCTQ010000063">
    <property type="protein sequence ID" value="CAA9225514.1"/>
    <property type="molecule type" value="Genomic_DNA"/>
</dbReference>
<dbReference type="InterPro" id="IPR050708">
    <property type="entry name" value="T6SS_VgrG/RHS"/>
</dbReference>
<comment type="subcellular location">
    <subcellularLocation>
        <location evidence="1">Secreted</location>
    </subcellularLocation>
</comment>
<dbReference type="SUPFAM" id="SSF69318">
    <property type="entry name" value="Integrin alpha N-terminal domain"/>
    <property type="match status" value="1"/>
</dbReference>
<evidence type="ECO:0000313" key="6">
    <source>
        <dbReference type="EMBL" id="CAA9225514.1"/>
    </source>
</evidence>
<dbReference type="InterPro" id="IPR028994">
    <property type="entry name" value="Integrin_alpha_N"/>
</dbReference>
<dbReference type="Pfam" id="PF03534">
    <property type="entry name" value="SpvB"/>
    <property type="match status" value="1"/>
</dbReference>
<keyword evidence="2" id="KW-0964">Secreted</keyword>
<feature type="domain" description="Insecticide toxin TcdB middle/N-terminal" evidence="5">
    <location>
        <begin position="1771"/>
        <end position="1890"/>
    </location>
</feature>
<feature type="compositionally biased region" description="Polar residues" evidence="4">
    <location>
        <begin position="1560"/>
        <end position="1570"/>
    </location>
</feature>
<dbReference type="NCBIfam" id="TIGR03696">
    <property type="entry name" value="Rhs_assc_core"/>
    <property type="match status" value="1"/>
</dbReference>
<reference evidence="6" key="1">
    <citation type="submission" date="2020-02" db="EMBL/GenBank/DDBJ databases">
        <authorList>
            <person name="Meier V. D."/>
        </authorList>
    </citation>
    <scope>NUCLEOTIDE SEQUENCE</scope>
    <source>
        <strain evidence="6">AVDCRST_MAG56</strain>
    </source>
</reference>
<evidence type="ECO:0000256" key="3">
    <source>
        <dbReference type="ARBA" id="ARBA00023026"/>
    </source>
</evidence>
<evidence type="ECO:0000256" key="4">
    <source>
        <dbReference type="SAM" id="MobiDB-lite"/>
    </source>
</evidence>
<dbReference type="InterPro" id="IPR003284">
    <property type="entry name" value="Sal_SpvB"/>
</dbReference>
<feature type="region of interest" description="Disordered" evidence="4">
    <location>
        <begin position="1555"/>
        <end position="1575"/>
    </location>
</feature>
<proteinExistence type="predicted"/>
<dbReference type="GO" id="GO:0005576">
    <property type="term" value="C:extracellular region"/>
    <property type="evidence" value="ECO:0007669"/>
    <property type="project" value="UniProtKB-SubCell"/>
</dbReference>
<evidence type="ECO:0000256" key="2">
    <source>
        <dbReference type="ARBA" id="ARBA00022525"/>
    </source>
</evidence>
<protein>
    <submittedName>
        <fullName evidence="6">Enoyl-CoA hydratase</fullName>
        <ecNumber evidence="6">4.2.1.17</ecNumber>
    </submittedName>
</protein>
<dbReference type="InterPro" id="IPR031325">
    <property type="entry name" value="RHS_repeat"/>
</dbReference>
<organism evidence="6">
    <name type="scientific">uncultured Cytophagales bacterium</name>
    <dbReference type="NCBI Taxonomy" id="158755"/>
    <lineage>
        <taxon>Bacteria</taxon>
        <taxon>Pseudomonadati</taxon>
        <taxon>Bacteroidota</taxon>
        <taxon>Sphingobacteriia</taxon>
        <taxon>Sphingobacteriales</taxon>
        <taxon>environmental samples</taxon>
    </lineage>
</organism>
<gene>
    <name evidence="6" type="ORF">AVDCRST_MAG56-952</name>
</gene>
<dbReference type="InterPro" id="IPR022045">
    <property type="entry name" value="TcdB_toxin_mid/N"/>
</dbReference>
<name>A0A6J4HI75_9SPHI</name>
<evidence type="ECO:0000256" key="1">
    <source>
        <dbReference type="ARBA" id="ARBA00004613"/>
    </source>
</evidence>
<keyword evidence="3" id="KW-0843">Virulence</keyword>
<dbReference type="EC" id="4.2.1.17" evidence="6"/>
<dbReference type="PANTHER" id="PTHR32305:SF15">
    <property type="entry name" value="PROTEIN RHSA-RELATED"/>
    <property type="match status" value="1"/>
</dbReference>
<dbReference type="Pfam" id="PF05593">
    <property type="entry name" value="RHS_repeat"/>
    <property type="match status" value="1"/>
</dbReference>
<dbReference type="GO" id="GO:0004300">
    <property type="term" value="F:enoyl-CoA hydratase activity"/>
    <property type="evidence" value="ECO:0007669"/>
    <property type="project" value="UniProtKB-EC"/>
</dbReference>